<organism evidence="1 2">
    <name type="scientific">Streptomyces lydicus</name>
    <dbReference type="NCBI Taxonomy" id="47763"/>
    <lineage>
        <taxon>Bacteria</taxon>
        <taxon>Bacillati</taxon>
        <taxon>Actinomycetota</taxon>
        <taxon>Actinomycetes</taxon>
        <taxon>Kitasatosporales</taxon>
        <taxon>Streptomycetaceae</taxon>
        <taxon>Streptomyces</taxon>
    </lineage>
</organism>
<sequence length="214" mass="23426">MASVSSILRAAWVPDDDPERDWEIAADLAVEWVRRECAEQRAGGVLVLNAFGAEQQIPSFRRFAAEHTVTTPRASRNRVGRGTGPVLAYVPDERTLDFAAGLARGSSLAVVEGVHSFPFKGWARQLGAVDLTRPDEQPEELDSKLSEAINRLDFYKNNGFGDQFGKQQAQRILADLRSAGMLERDAILGALAARGASARGVRNLGRLIDALDRR</sequence>
<evidence type="ECO:0000313" key="1">
    <source>
        <dbReference type="EMBL" id="AZS76174.1"/>
    </source>
</evidence>
<proteinExistence type="predicted"/>
<accession>A0A3Q9K7T9</accession>
<evidence type="ECO:0000313" key="2">
    <source>
        <dbReference type="Proteomes" id="UP000275579"/>
    </source>
</evidence>
<protein>
    <submittedName>
        <fullName evidence="1">Uncharacterized protein</fullName>
    </submittedName>
</protein>
<dbReference type="AlphaFoldDB" id="A0A3Q9K7T9"/>
<reference evidence="1 2" key="1">
    <citation type="submission" date="2018-04" db="EMBL/GenBank/DDBJ databases">
        <title>Complete genome sequences of Streptomyces lydicus strain WYEC and characterization of antagonistic properties of biological control agents.</title>
        <authorList>
            <person name="Mariita R.M."/>
            <person name="Sello J.K."/>
        </authorList>
    </citation>
    <scope>NUCLEOTIDE SEQUENCE [LARGE SCALE GENOMIC DNA]</scope>
    <source>
        <strain evidence="1 2">WYEC 108</strain>
    </source>
</reference>
<name>A0A3Q9K7T9_9ACTN</name>
<dbReference type="EMBL" id="CP029042">
    <property type="protein sequence ID" value="AZS76174.1"/>
    <property type="molecule type" value="Genomic_DNA"/>
</dbReference>
<gene>
    <name evidence="1" type="ORF">DDE74_39835</name>
</gene>
<dbReference type="Proteomes" id="UP000275579">
    <property type="component" value="Chromosome"/>
</dbReference>